<protein>
    <submittedName>
        <fullName evidence="2">Tetratricopeptide repeat protein</fullName>
    </submittedName>
</protein>
<dbReference type="Proteomes" id="UP000315724">
    <property type="component" value="Chromosome"/>
</dbReference>
<reference evidence="2 3" key="1">
    <citation type="submission" date="2019-02" db="EMBL/GenBank/DDBJ databases">
        <title>Deep-cultivation of Planctomycetes and their phenomic and genomic characterization uncovers novel biology.</title>
        <authorList>
            <person name="Wiegand S."/>
            <person name="Jogler M."/>
            <person name="Boedeker C."/>
            <person name="Pinto D."/>
            <person name="Vollmers J."/>
            <person name="Rivas-Marin E."/>
            <person name="Kohn T."/>
            <person name="Peeters S.H."/>
            <person name="Heuer A."/>
            <person name="Rast P."/>
            <person name="Oberbeckmann S."/>
            <person name="Bunk B."/>
            <person name="Jeske O."/>
            <person name="Meyerdierks A."/>
            <person name="Storesund J.E."/>
            <person name="Kallscheuer N."/>
            <person name="Luecker S."/>
            <person name="Lage O.M."/>
            <person name="Pohl T."/>
            <person name="Merkel B.J."/>
            <person name="Hornburger P."/>
            <person name="Mueller R.-W."/>
            <person name="Bruemmer F."/>
            <person name="Labrenz M."/>
            <person name="Spormann A.M."/>
            <person name="Op den Camp H."/>
            <person name="Overmann J."/>
            <person name="Amann R."/>
            <person name="Jetten M.S.M."/>
            <person name="Mascher T."/>
            <person name="Medema M.H."/>
            <person name="Devos D.P."/>
            <person name="Kaster A.-K."/>
            <person name="Ovreas L."/>
            <person name="Rohde M."/>
            <person name="Galperin M.Y."/>
            <person name="Jogler C."/>
        </authorList>
    </citation>
    <scope>NUCLEOTIDE SEQUENCE [LARGE SCALE GENOMIC DNA]</scope>
    <source>
        <strain evidence="2 3">Mal48</strain>
    </source>
</reference>
<feature type="compositionally biased region" description="Polar residues" evidence="1">
    <location>
        <begin position="48"/>
        <end position="67"/>
    </location>
</feature>
<name>A0A517QNW5_9PLAN</name>
<organism evidence="2 3">
    <name type="scientific">Thalassoglobus polymorphus</name>
    <dbReference type="NCBI Taxonomy" id="2527994"/>
    <lineage>
        <taxon>Bacteria</taxon>
        <taxon>Pseudomonadati</taxon>
        <taxon>Planctomycetota</taxon>
        <taxon>Planctomycetia</taxon>
        <taxon>Planctomycetales</taxon>
        <taxon>Planctomycetaceae</taxon>
        <taxon>Thalassoglobus</taxon>
    </lineage>
</organism>
<feature type="region of interest" description="Disordered" evidence="1">
    <location>
        <begin position="48"/>
        <end position="85"/>
    </location>
</feature>
<evidence type="ECO:0000313" key="2">
    <source>
        <dbReference type="EMBL" id="QDT33316.1"/>
    </source>
</evidence>
<dbReference type="SUPFAM" id="SSF48452">
    <property type="entry name" value="TPR-like"/>
    <property type="match status" value="2"/>
</dbReference>
<dbReference type="SMART" id="SM00028">
    <property type="entry name" value="TPR"/>
    <property type="match status" value="2"/>
</dbReference>
<dbReference type="InterPro" id="IPR019734">
    <property type="entry name" value="TPR_rpt"/>
</dbReference>
<dbReference type="EMBL" id="CP036267">
    <property type="protein sequence ID" value="QDT33316.1"/>
    <property type="molecule type" value="Genomic_DNA"/>
</dbReference>
<evidence type="ECO:0000256" key="1">
    <source>
        <dbReference type="SAM" id="MobiDB-lite"/>
    </source>
</evidence>
<proteinExistence type="predicted"/>
<dbReference type="AlphaFoldDB" id="A0A517QNW5"/>
<sequence length="717" mass="78939">MQMRSRSIGIATAICVICGVCIGLSTQQKLNYAALKVGESKGVQRSKNYEQGSYEQGNYEQSKTAESNEADSLGQPASGQPVLKRNGQRFARSTPVLLDEAEQAIQDARYEHAEDLLSEICKTQGARVDGRTFLKLAVCQETLGLYQEAVENYQTAISRTQSQPVLTAARLGRARIWSKSGKALSARNDLLRTLLTHQDVRSVAVEARLVHQIGLVSAAIALKSDAGLSSLSDDDLTIPAEEIAAEKFVNEILVTSRASNLPSSSDELVRNVLRLDSSSDSILLEVQSPGITVRDFLVQISAASGINCIIEEECLERLSQRNIATNFQGLPLSVIFDSVLFPLECCWVEQGNEIHVHSLENGDENVDLEQAERILRFAMTSAPEHSLAPISMTALAALKARQGDRTVALRGLQRTLEQFPDTSHAGEIWLNIGKCHLQKNGKEALAGFYKAADLGAGGDTDAIANLYIGRIHLRNACPTKAVSPLRIAQDLTVDDRLQMEILLSLAAAYQMSGQFSESEEVLTRCLQNRHSFEKRNEITIISSLIESGDLSPKMRTRRESVELISALSNLDFNSTFGEYWWFLSCREYHELGFNEEAQRLFQSQQSQHLGLPIEQQLRTLLFSGSSVESLASEEKCRRSIGAANDSLDMISSLPPNISLEELLELYKAVVSNPESSGKVKQYLLQKIGHVYQSQGQHDMAIQCYTGTLESVLSGNEP</sequence>
<keyword evidence="3" id="KW-1185">Reference proteome</keyword>
<evidence type="ECO:0000313" key="3">
    <source>
        <dbReference type="Proteomes" id="UP000315724"/>
    </source>
</evidence>
<dbReference type="KEGG" id="tpol:Mal48_25690"/>
<dbReference type="Gene3D" id="1.25.40.10">
    <property type="entry name" value="Tetratricopeptide repeat domain"/>
    <property type="match status" value="2"/>
</dbReference>
<accession>A0A517QNW5</accession>
<dbReference type="InterPro" id="IPR011990">
    <property type="entry name" value="TPR-like_helical_dom_sf"/>
</dbReference>
<gene>
    <name evidence="2" type="ORF">Mal48_25690</name>
</gene>
<dbReference type="Pfam" id="PF13176">
    <property type="entry name" value="TPR_7"/>
    <property type="match status" value="1"/>
</dbReference>